<keyword evidence="11" id="KW-0479">Metal-binding</keyword>
<feature type="region of interest" description="Disordered" evidence="12">
    <location>
        <begin position="1391"/>
        <end position="1415"/>
    </location>
</feature>
<dbReference type="GO" id="GO:0004190">
    <property type="term" value="F:aspartic-type endopeptidase activity"/>
    <property type="evidence" value="ECO:0007669"/>
    <property type="project" value="UniProtKB-KW"/>
</dbReference>
<feature type="domain" description="CCHC-type" evidence="13">
    <location>
        <begin position="251"/>
        <end position="266"/>
    </location>
</feature>
<keyword evidence="6" id="KW-0064">Aspartyl protease</keyword>
<dbReference type="EMBL" id="GFAA01002691">
    <property type="protein sequence ID" value="JAU00744.1"/>
    <property type="molecule type" value="mRNA"/>
</dbReference>
<keyword evidence="7" id="KW-0255">Endonuclease</keyword>
<feature type="domain" description="Reverse transcriptase" evidence="14">
    <location>
        <begin position="571"/>
        <end position="755"/>
    </location>
</feature>
<evidence type="ECO:0000256" key="7">
    <source>
        <dbReference type="ARBA" id="ARBA00022759"/>
    </source>
</evidence>
<dbReference type="InterPro" id="IPR041577">
    <property type="entry name" value="RT_RNaseH_2"/>
</dbReference>
<dbReference type="InterPro" id="IPR036397">
    <property type="entry name" value="RNaseH_sf"/>
</dbReference>
<keyword evidence="7" id="KW-0378">Hydrolase</keyword>
<dbReference type="PROSITE" id="PS50878">
    <property type="entry name" value="RT_POL"/>
    <property type="match status" value="1"/>
</dbReference>
<dbReference type="PROSITE" id="PS50994">
    <property type="entry name" value="INTEGRASE"/>
    <property type="match status" value="1"/>
</dbReference>
<dbReference type="SUPFAM" id="SSF57756">
    <property type="entry name" value="Retrovirus zinc finger-like domains"/>
    <property type="match status" value="1"/>
</dbReference>
<dbReference type="GO" id="GO:0008270">
    <property type="term" value="F:zinc ion binding"/>
    <property type="evidence" value="ECO:0007669"/>
    <property type="project" value="UniProtKB-KW"/>
</dbReference>
<dbReference type="GO" id="GO:0003964">
    <property type="term" value="F:RNA-directed DNA polymerase activity"/>
    <property type="evidence" value="ECO:0007669"/>
    <property type="project" value="UniProtKB-KW"/>
</dbReference>
<dbReference type="InterPro" id="IPR043502">
    <property type="entry name" value="DNA/RNA_pol_sf"/>
</dbReference>
<evidence type="ECO:0000256" key="9">
    <source>
        <dbReference type="ARBA" id="ARBA00023125"/>
    </source>
</evidence>
<keyword evidence="9" id="KW-0238">DNA-binding</keyword>
<dbReference type="InterPro" id="IPR001878">
    <property type="entry name" value="Znf_CCHC"/>
</dbReference>
<feature type="region of interest" description="Disordered" evidence="12">
    <location>
        <begin position="1429"/>
        <end position="1452"/>
    </location>
</feature>
<dbReference type="SMART" id="SM00343">
    <property type="entry name" value="ZnF_C2HC"/>
    <property type="match status" value="1"/>
</dbReference>
<evidence type="ECO:0000256" key="5">
    <source>
        <dbReference type="ARBA" id="ARBA00022722"/>
    </source>
</evidence>
<dbReference type="Pfam" id="PF00078">
    <property type="entry name" value="RVT_1"/>
    <property type="match status" value="1"/>
</dbReference>
<dbReference type="FunFam" id="1.10.340.70:FF:000001">
    <property type="entry name" value="Retrovirus-related Pol polyprotein from transposon gypsy-like Protein"/>
    <property type="match status" value="1"/>
</dbReference>
<dbReference type="PANTHER" id="PTHR37984:SF5">
    <property type="entry name" value="PROTEIN NYNRIN-LIKE"/>
    <property type="match status" value="1"/>
</dbReference>
<evidence type="ECO:0000256" key="11">
    <source>
        <dbReference type="PROSITE-ProRule" id="PRU00047"/>
    </source>
</evidence>
<dbReference type="GO" id="GO:0006508">
    <property type="term" value="P:proteolysis"/>
    <property type="evidence" value="ECO:0007669"/>
    <property type="project" value="UniProtKB-KW"/>
</dbReference>
<dbReference type="InterPro" id="IPR000477">
    <property type="entry name" value="RT_dom"/>
</dbReference>
<feature type="domain" description="Integrase catalytic" evidence="15">
    <location>
        <begin position="1095"/>
        <end position="1252"/>
    </location>
</feature>
<keyword evidence="11" id="KW-0863">Zinc-finger</keyword>
<dbReference type="CDD" id="cd01647">
    <property type="entry name" value="RT_LTR"/>
    <property type="match status" value="1"/>
</dbReference>
<evidence type="ECO:0000256" key="1">
    <source>
        <dbReference type="ARBA" id="ARBA00012493"/>
    </source>
</evidence>
<keyword evidence="10" id="KW-0511">Multifunctional enzyme</keyword>
<dbReference type="Gene3D" id="3.30.420.10">
    <property type="entry name" value="Ribonuclease H-like superfamily/Ribonuclease H"/>
    <property type="match status" value="1"/>
</dbReference>
<evidence type="ECO:0000313" key="16">
    <source>
        <dbReference type="EMBL" id="JAU00744.1"/>
    </source>
</evidence>
<dbReference type="Gene3D" id="2.40.70.10">
    <property type="entry name" value="Acid Proteases"/>
    <property type="match status" value="1"/>
</dbReference>
<evidence type="ECO:0000256" key="2">
    <source>
        <dbReference type="ARBA" id="ARBA00022670"/>
    </source>
</evidence>
<keyword evidence="11" id="KW-0862">Zinc</keyword>
<dbReference type="CDD" id="cd00303">
    <property type="entry name" value="retropepsin_like"/>
    <property type="match status" value="1"/>
</dbReference>
<dbReference type="GO" id="GO:0042575">
    <property type="term" value="C:DNA polymerase complex"/>
    <property type="evidence" value="ECO:0007669"/>
    <property type="project" value="UniProtKB-ARBA"/>
</dbReference>
<feature type="region of interest" description="Disordered" evidence="12">
    <location>
        <begin position="262"/>
        <end position="284"/>
    </location>
</feature>
<dbReference type="SUPFAM" id="SSF53098">
    <property type="entry name" value="Ribonuclease H-like"/>
    <property type="match status" value="1"/>
</dbReference>
<dbReference type="PROSITE" id="PS50158">
    <property type="entry name" value="ZF_CCHC"/>
    <property type="match status" value="1"/>
</dbReference>
<dbReference type="InterPro" id="IPR012337">
    <property type="entry name" value="RNaseH-like_sf"/>
</dbReference>
<dbReference type="EC" id="2.7.7.49" evidence="1"/>
<accession>A0A1E1XNE8</accession>
<dbReference type="Pfam" id="PF00665">
    <property type="entry name" value="rve"/>
    <property type="match status" value="1"/>
</dbReference>
<dbReference type="GO" id="GO:0015074">
    <property type="term" value="P:DNA integration"/>
    <property type="evidence" value="ECO:0007669"/>
    <property type="project" value="InterPro"/>
</dbReference>
<dbReference type="InterPro" id="IPR043128">
    <property type="entry name" value="Rev_trsase/Diguanyl_cyclase"/>
</dbReference>
<reference evidence="16" key="2">
    <citation type="journal article" date="2017" name="Front. Cell. Infect. Microbiol.">
        <title>Analysis of the Salivary Gland Transcriptome of Unfed and Partially Fed Amblyomma sculptum Ticks and Descriptive Proteome of the Saliva.</title>
        <authorList>
            <person name="Esteves E."/>
            <person name="Maruyama S.R."/>
            <person name="Kawahara R."/>
            <person name="Fujita A."/>
            <person name="Martins L.A."/>
            <person name="Righi A.A."/>
            <person name="Costa F.B."/>
            <person name="Palmisano G."/>
            <person name="Labruna M.B."/>
            <person name="Sa-Nunes A."/>
            <person name="Ribeiro J.M.C."/>
            <person name="Fogaca A.C."/>
        </authorList>
    </citation>
    <scope>NUCLEOTIDE SEQUENCE</scope>
</reference>
<keyword evidence="3" id="KW-0808">Transferase</keyword>
<evidence type="ECO:0000256" key="8">
    <source>
        <dbReference type="ARBA" id="ARBA00022918"/>
    </source>
</evidence>
<dbReference type="CDD" id="cd09274">
    <property type="entry name" value="RNase_HI_RT_Ty3"/>
    <property type="match status" value="1"/>
</dbReference>
<dbReference type="InterPro" id="IPR021109">
    <property type="entry name" value="Peptidase_aspartic_dom_sf"/>
</dbReference>
<dbReference type="Pfam" id="PF00098">
    <property type="entry name" value="zf-CCHC"/>
    <property type="match status" value="1"/>
</dbReference>
<sequence>PVQVTTLPDLSASLPTFSADGSISAAHWIEELERTRDLASWEPSTLLAVALGKLRGAAADWKAVIGRQCPTWISFRQAFLDQFSDKLTLLQWQQSVTCRVQAHGESLVNYSLAKFKLISGCPVDLSDPQRIEYALQGIADANLATTIAAQRPTTVAAYMDIVTQLDQTISHSSIRLMRAESSSAKFSVPRVQAPLRNLDRTNPQIAATRTDRPQRISALPPDQRDAWYNTISSKHGAPAYRPGDDLSKAICFNCRQPGHLSAKCTEPRAPRQQPPGNAKPHTTAMSCPEGSLVQCAVIEAHVAGVGKVDAFPDSGSKLTILSQDLVTSSALSPWTKPPISVVGGGTVTPAGIISTCISIGPISAVIDVTVLSRNPLPLILGEDWFEAAHAELVVKPPKPTEVHQPSTNTILLCNEKVFPRMSNAVLPRTMTQSPFAPTHFAIGGLQLEPLPDVNQPPWLSLACHEIAPQDNGVDEKTAEPPNCAGSSSLEETSLILREAQIGKQLDKEQSAVVRDVLQQHIKLFASDDNDLGLYEGAEHSIDLAPGAVPYSRQPYRYAADDRAFIEKQTDELLKRGIIVPSTSPWAFPAVVVSRGTKKRLCVNYIPLNKQTVSIAQPLPRSEDIMDDIAGCSLFGSVDLKFAYWQIRVREEDQPKTSFITHHGTFQWTRMPFGLKNAPATFQKAMQNIFRQLRPRHPKCGVRVYLDDVLLFGTNFAEFVDLLQEVLTLLLRSGFKVTLAKCQFAVPSLTFLGYVLSQEGKQPNPAKVEAILNMPRPTNAKSVLSWLQTANFYRRFIPNFAKISAPLQAIVRTGVFTWTAACDSAFQSLRQALTTAPILAHFDPAAPTTVTTDASALALGAVLSQRQGANEVVIEYASRALSAPEKNLHSNVWECLAVHWAICLKFRPYLLNRKFCLLTDNWTVACLTNNIKPSRRFTNMLMDLVEFDFTVQHKPGKQNVVADMLSRLACATIEPMTTLRQLQREDQECSSIRHKLVNDGDGSADFLIVDDILYRNTHSDLNTIVVPAKLRQSVLELTHDNGGHMDAKRTLRKVQDRYWWPRMTSTVTEYVQGCQICQSHNRPVSRNVGKMCFMPTAEVPFAAIALDHITMPPNDSNHKYILNVIDFATHFIVPTAVVTTSTKEVIHHLYSVFYRYGVPNDCLSDHGRAFDSHEFKRFLRLHGIEQHFSVPYRASSNGLVERSNATLVSVLKKTCSAEPFSWERKLNAAAFAVNTTINASLGFSPFELLHGYVPKLPTEKFRREASTNFETRLLDLIEHRSEAHANSIQAQQERKKRYDQTHRDANFQVGQYVWLQRQEPITDGTSKLAAKFKGLYRIVDQKTPVTFVVRRATAHPASTSSRDERTVHLSQIKRFRPPYIDQVLLDPYPTPLPSSTESAVHSENGDISELPPETSDCVCENTENIAQAEQLARVSSRSRRHIRPPRWLEDYEK</sequence>
<dbReference type="Pfam" id="PF17919">
    <property type="entry name" value="RT_RNaseH_2"/>
    <property type="match status" value="1"/>
</dbReference>
<protein>
    <recommendedName>
        <fullName evidence="1">RNA-directed DNA polymerase</fullName>
        <ecNumber evidence="1">2.7.7.49</ecNumber>
    </recommendedName>
</protein>
<dbReference type="PANTHER" id="PTHR37984">
    <property type="entry name" value="PROTEIN CBG26694"/>
    <property type="match status" value="1"/>
</dbReference>
<dbReference type="InterPro" id="IPR050951">
    <property type="entry name" value="Retrovirus_Pol_polyprotein"/>
</dbReference>
<evidence type="ECO:0000256" key="3">
    <source>
        <dbReference type="ARBA" id="ARBA00022679"/>
    </source>
</evidence>
<reference evidence="16" key="1">
    <citation type="submission" date="2016-09" db="EMBL/GenBank/DDBJ databases">
        <authorList>
            <person name="Capua I."/>
            <person name="De Benedictis P."/>
            <person name="Joannis T."/>
            <person name="Lombin L.H."/>
            <person name="Cattoli G."/>
        </authorList>
    </citation>
    <scope>NUCLEOTIDE SEQUENCE</scope>
</reference>
<evidence type="ECO:0000259" key="15">
    <source>
        <dbReference type="PROSITE" id="PS50994"/>
    </source>
</evidence>
<dbReference type="SUPFAM" id="SSF56672">
    <property type="entry name" value="DNA/RNA polymerases"/>
    <property type="match status" value="1"/>
</dbReference>
<name>A0A1E1XNE8_AMBSC</name>
<dbReference type="GO" id="GO:0004519">
    <property type="term" value="F:endonuclease activity"/>
    <property type="evidence" value="ECO:0007669"/>
    <property type="project" value="UniProtKB-KW"/>
</dbReference>
<dbReference type="Gene3D" id="3.10.10.10">
    <property type="entry name" value="HIV Type 1 Reverse Transcriptase, subunit A, domain 1"/>
    <property type="match status" value="1"/>
</dbReference>
<dbReference type="FunFam" id="3.30.70.270:FF:000026">
    <property type="entry name" value="Transposon Ty3-G Gag-Pol polyprotein"/>
    <property type="match status" value="1"/>
</dbReference>
<proteinExistence type="evidence at transcript level"/>
<organism evidence="16">
    <name type="scientific">Amblyomma sculptum</name>
    <name type="common">Tick</name>
    <dbReference type="NCBI Taxonomy" id="1581419"/>
    <lineage>
        <taxon>Eukaryota</taxon>
        <taxon>Metazoa</taxon>
        <taxon>Ecdysozoa</taxon>
        <taxon>Arthropoda</taxon>
        <taxon>Chelicerata</taxon>
        <taxon>Arachnida</taxon>
        <taxon>Acari</taxon>
        <taxon>Parasitiformes</taxon>
        <taxon>Ixodida</taxon>
        <taxon>Ixodoidea</taxon>
        <taxon>Ixodidae</taxon>
        <taxon>Amblyomminae</taxon>
        <taxon>Amblyomma</taxon>
    </lineage>
</organism>
<dbReference type="FunFam" id="3.10.20.370:FF:000001">
    <property type="entry name" value="Retrovirus-related Pol polyprotein from transposon 17.6-like protein"/>
    <property type="match status" value="1"/>
</dbReference>
<keyword evidence="5" id="KW-0540">Nuclease</keyword>
<evidence type="ECO:0000256" key="12">
    <source>
        <dbReference type="SAM" id="MobiDB-lite"/>
    </source>
</evidence>
<evidence type="ECO:0000256" key="10">
    <source>
        <dbReference type="ARBA" id="ARBA00023268"/>
    </source>
</evidence>
<dbReference type="Gene3D" id="1.10.340.70">
    <property type="match status" value="1"/>
</dbReference>
<keyword evidence="4" id="KW-0548">Nucleotidyltransferase</keyword>
<evidence type="ECO:0000259" key="13">
    <source>
        <dbReference type="PROSITE" id="PS50158"/>
    </source>
</evidence>
<keyword evidence="8" id="KW-0695">RNA-directed DNA polymerase</keyword>
<dbReference type="Gene3D" id="3.30.70.270">
    <property type="match status" value="2"/>
</dbReference>
<feature type="non-terminal residue" evidence="16">
    <location>
        <position position="1"/>
    </location>
</feature>
<evidence type="ECO:0000256" key="6">
    <source>
        <dbReference type="ARBA" id="ARBA00022750"/>
    </source>
</evidence>
<evidence type="ECO:0000259" key="14">
    <source>
        <dbReference type="PROSITE" id="PS50878"/>
    </source>
</evidence>
<dbReference type="InterPro" id="IPR041588">
    <property type="entry name" value="Integrase_H2C2"/>
</dbReference>
<dbReference type="InterPro" id="IPR036875">
    <property type="entry name" value="Znf_CCHC_sf"/>
</dbReference>
<dbReference type="SUPFAM" id="SSF50630">
    <property type="entry name" value="Acid proteases"/>
    <property type="match status" value="1"/>
</dbReference>
<dbReference type="InterPro" id="IPR001584">
    <property type="entry name" value="Integrase_cat-core"/>
</dbReference>
<dbReference type="GO" id="GO:0003677">
    <property type="term" value="F:DNA binding"/>
    <property type="evidence" value="ECO:0007669"/>
    <property type="project" value="UniProtKB-KW"/>
</dbReference>
<dbReference type="Pfam" id="PF17921">
    <property type="entry name" value="Integrase_H2C2"/>
    <property type="match status" value="1"/>
</dbReference>
<evidence type="ECO:0000256" key="4">
    <source>
        <dbReference type="ARBA" id="ARBA00022695"/>
    </source>
</evidence>
<dbReference type="Gene3D" id="4.10.60.10">
    <property type="entry name" value="Zinc finger, CCHC-type"/>
    <property type="match status" value="1"/>
</dbReference>
<keyword evidence="2" id="KW-0645">Protease</keyword>